<dbReference type="InterPro" id="IPR039422">
    <property type="entry name" value="MarR/SlyA-like"/>
</dbReference>
<protein>
    <submittedName>
        <fullName evidence="3">MarR family winged helix-turn-helix transcriptional regulator</fullName>
    </submittedName>
</protein>
<feature type="region of interest" description="Disordered" evidence="1">
    <location>
        <begin position="1"/>
        <end position="76"/>
    </location>
</feature>
<dbReference type="PANTHER" id="PTHR33164:SF104">
    <property type="entry name" value="TRANSCRIPTIONAL REGULATORY PROTEIN"/>
    <property type="match status" value="1"/>
</dbReference>
<evidence type="ECO:0000313" key="4">
    <source>
        <dbReference type="Proteomes" id="UP001595872"/>
    </source>
</evidence>
<dbReference type="Proteomes" id="UP001595872">
    <property type="component" value="Unassembled WGS sequence"/>
</dbReference>
<dbReference type="PRINTS" id="PR00598">
    <property type="entry name" value="HTHMARR"/>
</dbReference>
<feature type="compositionally biased region" description="Basic and acidic residues" evidence="1">
    <location>
        <begin position="19"/>
        <end position="76"/>
    </location>
</feature>
<dbReference type="EMBL" id="JBHSIT010000006">
    <property type="protein sequence ID" value="MFC4910107.1"/>
    <property type="molecule type" value="Genomic_DNA"/>
</dbReference>
<reference evidence="4" key="1">
    <citation type="journal article" date="2019" name="Int. J. Syst. Evol. Microbiol.">
        <title>The Global Catalogue of Microorganisms (GCM) 10K type strain sequencing project: providing services to taxonomists for standard genome sequencing and annotation.</title>
        <authorList>
            <consortium name="The Broad Institute Genomics Platform"/>
            <consortium name="The Broad Institute Genome Sequencing Center for Infectious Disease"/>
            <person name="Wu L."/>
            <person name="Ma J."/>
        </authorList>
    </citation>
    <scope>NUCLEOTIDE SEQUENCE [LARGE SCALE GENOMIC DNA]</scope>
    <source>
        <strain evidence="4">KLKA75</strain>
    </source>
</reference>
<evidence type="ECO:0000256" key="1">
    <source>
        <dbReference type="SAM" id="MobiDB-lite"/>
    </source>
</evidence>
<keyword evidence="4" id="KW-1185">Reference proteome</keyword>
<feature type="compositionally biased region" description="Low complexity" evidence="1">
    <location>
        <begin position="1"/>
        <end position="17"/>
    </location>
</feature>
<organism evidence="3 4">
    <name type="scientific">Actinomadura gamaensis</name>
    <dbReference type="NCBI Taxonomy" id="1763541"/>
    <lineage>
        <taxon>Bacteria</taxon>
        <taxon>Bacillati</taxon>
        <taxon>Actinomycetota</taxon>
        <taxon>Actinomycetes</taxon>
        <taxon>Streptosporangiales</taxon>
        <taxon>Thermomonosporaceae</taxon>
        <taxon>Actinomadura</taxon>
    </lineage>
</organism>
<dbReference type="InterPro" id="IPR036388">
    <property type="entry name" value="WH-like_DNA-bd_sf"/>
</dbReference>
<proteinExistence type="predicted"/>
<sequence>MAADPPAFAPVPGAAGRDGTGRDGTGRDGTGRDGTGRDGAERDSAERDSAERDSAERDSAERDSAERDSAGRDRADDIADAWRRELPGAPVESIGVITRIWWAAKAFGDERRRLLADLGVDVATLDLLSTLRRAGAPYRMSPGELADACMVTRGAITQRVERAAKSGLVERTTTGSGYHARAVTLTAAGNALLDRVVADLLAAEDRLIGHLSPERRGQLADLLRELLSGLDTAPSTGQVGD</sequence>
<dbReference type="PANTHER" id="PTHR33164">
    <property type="entry name" value="TRANSCRIPTIONAL REGULATOR, MARR FAMILY"/>
    <property type="match status" value="1"/>
</dbReference>
<dbReference type="Pfam" id="PF12802">
    <property type="entry name" value="MarR_2"/>
    <property type="match status" value="1"/>
</dbReference>
<dbReference type="InterPro" id="IPR000835">
    <property type="entry name" value="HTH_MarR-typ"/>
</dbReference>
<name>A0ABV9U1B9_9ACTN</name>
<dbReference type="PROSITE" id="PS50995">
    <property type="entry name" value="HTH_MARR_2"/>
    <property type="match status" value="1"/>
</dbReference>
<comment type="caution">
    <text evidence="3">The sequence shown here is derived from an EMBL/GenBank/DDBJ whole genome shotgun (WGS) entry which is preliminary data.</text>
</comment>
<dbReference type="SMART" id="SM00347">
    <property type="entry name" value="HTH_MARR"/>
    <property type="match status" value="1"/>
</dbReference>
<gene>
    <name evidence="3" type="ORF">ACFPCY_22520</name>
</gene>
<dbReference type="SUPFAM" id="SSF46785">
    <property type="entry name" value="Winged helix' DNA-binding domain"/>
    <property type="match status" value="1"/>
</dbReference>
<feature type="domain" description="HTH marR-type" evidence="2">
    <location>
        <begin position="93"/>
        <end position="228"/>
    </location>
</feature>
<dbReference type="RefSeq" id="WP_378258148.1">
    <property type="nucleotide sequence ID" value="NZ_JBHSIT010000006.1"/>
</dbReference>
<evidence type="ECO:0000259" key="2">
    <source>
        <dbReference type="PROSITE" id="PS50995"/>
    </source>
</evidence>
<dbReference type="Gene3D" id="1.10.10.10">
    <property type="entry name" value="Winged helix-like DNA-binding domain superfamily/Winged helix DNA-binding domain"/>
    <property type="match status" value="1"/>
</dbReference>
<dbReference type="InterPro" id="IPR036390">
    <property type="entry name" value="WH_DNA-bd_sf"/>
</dbReference>
<evidence type="ECO:0000313" key="3">
    <source>
        <dbReference type="EMBL" id="MFC4910107.1"/>
    </source>
</evidence>
<accession>A0ABV9U1B9</accession>